<protein>
    <submittedName>
        <fullName evidence="2">Uncharacterized protein</fullName>
    </submittedName>
</protein>
<evidence type="ECO:0000313" key="3">
    <source>
        <dbReference type="Proteomes" id="UP001341840"/>
    </source>
</evidence>
<reference evidence="2 3" key="1">
    <citation type="journal article" date="2023" name="Plants (Basel)">
        <title>Bridging the Gap: Combining Genomics and Transcriptomics Approaches to Understand Stylosanthes scabra, an Orphan Legume from the Brazilian Caatinga.</title>
        <authorList>
            <person name="Ferreira-Neto J.R.C."/>
            <person name="da Silva M.D."/>
            <person name="Binneck E."/>
            <person name="de Melo N.F."/>
            <person name="da Silva R.H."/>
            <person name="de Melo A.L.T.M."/>
            <person name="Pandolfi V."/>
            <person name="Bustamante F.O."/>
            <person name="Brasileiro-Vidal A.C."/>
            <person name="Benko-Iseppon A.M."/>
        </authorList>
    </citation>
    <scope>NUCLEOTIDE SEQUENCE [LARGE SCALE GENOMIC DNA]</scope>
    <source>
        <tissue evidence="2">Leaves</tissue>
    </source>
</reference>
<gene>
    <name evidence="2" type="ORF">PIB30_027699</name>
</gene>
<comment type="caution">
    <text evidence="2">The sequence shown here is derived from an EMBL/GenBank/DDBJ whole genome shotgun (WGS) entry which is preliminary data.</text>
</comment>
<accession>A0ABU6UDF5</accession>
<keyword evidence="3" id="KW-1185">Reference proteome</keyword>
<feature type="compositionally biased region" description="Polar residues" evidence="1">
    <location>
        <begin position="83"/>
        <end position="95"/>
    </location>
</feature>
<organism evidence="2 3">
    <name type="scientific">Stylosanthes scabra</name>
    <dbReference type="NCBI Taxonomy" id="79078"/>
    <lineage>
        <taxon>Eukaryota</taxon>
        <taxon>Viridiplantae</taxon>
        <taxon>Streptophyta</taxon>
        <taxon>Embryophyta</taxon>
        <taxon>Tracheophyta</taxon>
        <taxon>Spermatophyta</taxon>
        <taxon>Magnoliopsida</taxon>
        <taxon>eudicotyledons</taxon>
        <taxon>Gunneridae</taxon>
        <taxon>Pentapetalae</taxon>
        <taxon>rosids</taxon>
        <taxon>fabids</taxon>
        <taxon>Fabales</taxon>
        <taxon>Fabaceae</taxon>
        <taxon>Papilionoideae</taxon>
        <taxon>50 kb inversion clade</taxon>
        <taxon>dalbergioids sensu lato</taxon>
        <taxon>Dalbergieae</taxon>
        <taxon>Pterocarpus clade</taxon>
        <taxon>Stylosanthes</taxon>
    </lineage>
</organism>
<evidence type="ECO:0000313" key="2">
    <source>
        <dbReference type="EMBL" id="MED6157903.1"/>
    </source>
</evidence>
<evidence type="ECO:0000256" key="1">
    <source>
        <dbReference type="SAM" id="MobiDB-lite"/>
    </source>
</evidence>
<sequence>MDKDKGEASNIPQPTQPQMPHNGTSPQVTVKPNPAHKQKTQKTLSDKNPTPKSQPKITTKTTPMANTLSPKPDPKPTFKHLVTSPNHAPIPTSSHTPPPAPIDPHNPPQPHPSQNDSLVEEFVPEIVVPEAEMEDRIEPEPKPPDLHSIDSVIMIEALNQYEERAGVQTGKDIVMVAEEGVNHPDLGDTQPQGQVAMQMLD</sequence>
<name>A0ABU6UDF5_9FABA</name>
<feature type="compositionally biased region" description="Polar residues" evidence="1">
    <location>
        <begin position="41"/>
        <end position="69"/>
    </location>
</feature>
<dbReference type="EMBL" id="JASCZI010120936">
    <property type="protein sequence ID" value="MED6157903.1"/>
    <property type="molecule type" value="Genomic_DNA"/>
</dbReference>
<proteinExistence type="predicted"/>
<feature type="compositionally biased region" description="Polar residues" evidence="1">
    <location>
        <begin position="10"/>
        <end position="30"/>
    </location>
</feature>
<feature type="region of interest" description="Disordered" evidence="1">
    <location>
        <begin position="1"/>
        <end position="116"/>
    </location>
</feature>
<feature type="compositionally biased region" description="Pro residues" evidence="1">
    <location>
        <begin position="96"/>
        <end position="111"/>
    </location>
</feature>
<dbReference type="Proteomes" id="UP001341840">
    <property type="component" value="Unassembled WGS sequence"/>
</dbReference>
<feature type="region of interest" description="Disordered" evidence="1">
    <location>
        <begin position="182"/>
        <end position="201"/>
    </location>
</feature>